<dbReference type="Pfam" id="PF00890">
    <property type="entry name" value="FAD_binding_2"/>
    <property type="match status" value="1"/>
</dbReference>
<dbReference type="PRINTS" id="PR00411">
    <property type="entry name" value="PNDRDTASEI"/>
</dbReference>
<dbReference type="SUPFAM" id="SSF56425">
    <property type="entry name" value="Succinate dehydrogenase/fumarate reductase flavoprotein, catalytic domain"/>
    <property type="match status" value="1"/>
</dbReference>
<name>A0A943YXA7_9ACTN</name>
<dbReference type="PROSITE" id="PS51318">
    <property type="entry name" value="TAT"/>
    <property type="match status" value="1"/>
</dbReference>
<accession>A0A943YXA7</accession>
<sequence>MTVSRRGFVGAALAGAFAACGLASCAPSAPEGGKAAATADAHDWKSRLDVRLSSALPGNTSEEIDIRETRDYDVVVVGAGCSGANTAVRAAQAGLKVALVEKTSHLGGASLKSWAPSVPNSSFAKAAGASTDTEPIIQNWIADSHWRVNAAAIRQLVNSSSAAVDWMAELGWNFTYLGMGADITALPDYDERGPLFDRMVEEFVVPEGALLLETTAKRLVENEDGSVGGVVVVDGEGRGMQLNARAVVIATGGYGANAAMVKEAFGFEGVFAGLPQNIGEGLEMAWHAGACKPQNFGGQMLHQTLARATDSLLASFDDFPAKYPMILSYVANVLNVGSTGERFRSESLVLDAVPAANSSAYQGSFHYVVVSKSMMDTLEAEGLAGLGVDYTPGLPPEYKPVYDLDTPWEGIGDVFERMVDDGAGYKGDTPEDLARATGMDVDTFVAQLASYDASCDAGVDEQYGKPAAYLKKLGEGPYYAIIAEENNLCSWGGLLVNTDYQVLDDAKLPIEGLYAVGNEAGGNLYNDTYVGFGYGMANTITSGYLCGTKLGERLS</sequence>
<evidence type="ECO:0000313" key="8">
    <source>
        <dbReference type="Proteomes" id="UP000727506"/>
    </source>
</evidence>
<evidence type="ECO:0000256" key="2">
    <source>
        <dbReference type="ARBA" id="ARBA00022630"/>
    </source>
</evidence>
<evidence type="ECO:0000259" key="6">
    <source>
        <dbReference type="Pfam" id="PF00890"/>
    </source>
</evidence>
<feature type="domain" description="FAD-dependent oxidoreductase 2 FAD-binding" evidence="6">
    <location>
        <begin position="73"/>
        <end position="522"/>
    </location>
</feature>
<evidence type="ECO:0000256" key="4">
    <source>
        <dbReference type="ARBA" id="ARBA00023002"/>
    </source>
</evidence>
<evidence type="ECO:0000313" key="7">
    <source>
        <dbReference type="EMBL" id="MBS6940006.1"/>
    </source>
</evidence>
<gene>
    <name evidence="7" type="ORF">KH142_00685</name>
</gene>
<dbReference type="Gene3D" id="3.50.50.60">
    <property type="entry name" value="FAD/NAD(P)-binding domain"/>
    <property type="match status" value="1"/>
</dbReference>
<dbReference type="InterPro" id="IPR027477">
    <property type="entry name" value="Succ_DH/fumarate_Rdtase_cat_sf"/>
</dbReference>
<evidence type="ECO:0000256" key="3">
    <source>
        <dbReference type="ARBA" id="ARBA00022827"/>
    </source>
</evidence>
<keyword evidence="2" id="KW-0285">Flavoprotein</keyword>
<dbReference type="AlphaFoldDB" id="A0A943YXA7"/>
<dbReference type="InterPro" id="IPR050315">
    <property type="entry name" value="FAD-oxidoreductase_2"/>
</dbReference>
<dbReference type="SUPFAM" id="SSF51905">
    <property type="entry name" value="FAD/NAD(P)-binding domain"/>
    <property type="match status" value="1"/>
</dbReference>
<dbReference type="InterPro" id="IPR003953">
    <property type="entry name" value="FAD-dep_OxRdtase_2_FAD-bd"/>
</dbReference>
<keyword evidence="4" id="KW-0560">Oxidoreductase</keyword>
<comment type="cofactor">
    <cofactor evidence="1">
        <name>FAD</name>
        <dbReference type="ChEBI" id="CHEBI:57692"/>
    </cofactor>
</comment>
<comment type="caution">
    <text evidence="7">The sequence shown here is derived from an EMBL/GenBank/DDBJ whole genome shotgun (WGS) entry which is preliminary data.</text>
</comment>
<feature type="signal peptide" evidence="5">
    <location>
        <begin position="1"/>
        <end position="25"/>
    </location>
</feature>
<dbReference type="EMBL" id="JAGZSV010000005">
    <property type="protein sequence ID" value="MBS6940006.1"/>
    <property type="molecule type" value="Genomic_DNA"/>
</dbReference>
<dbReference type="PANTHER" id="PTHR43400">
    <property type="entry name" value="FUMARATE REDUCTASE"/>
    <property type="match status" value="1"/>
</dbReference>
<keyword evidence="5" id="KW-0732">Signal</keyword>
<feature type="chain" id="PRO_5038425447" evidence="5">
    <location>
        <begin position="26"/>
        <end position="555"/>
    </location>
</feature>
<dbReference type="PANTHER" id="PTHR43400:SF7">
    <property type="entry name" value="FAD-DEPENDENT OXIDOREDUCTASE 2 FAD BINDING DOMAIN-CONTAINING PROTEIN"/>
    <property type="match status" value="1"/>
</dbReference>
<evidence type="ECO:0000256" key="5">
    <source>
        <dbReference type="SAM" id="SignalP"/>
    </source>
</evidence>
<dbReference type="Proteomes" id="UP000727506">
    <property type="component" value="Unassembled WGS sequence"/>
</dbReference>
<proteinExistence type="predicted"/>
<dbReference type="Gene3D" id="3.90.700.10">
    <property type="entry name" value="Succinate dehydrogenase/fumarate reductase flavoprotein, catalytic domain"/>
    <property type="match status" value="1"/>
</dbReference>
<protein>
    <submittedName>
        <fullName evidence="7">FAD-dependent oxidoreductase</fullName>
    </submittedName>
</protein>
<reference evidence="7" key="1">
    <citation type="submission" date="2021-02" db="EMBL/GenBank/DDBJ databases">
        <title>Infant gut strain persistence is associated with maternal origin, phylogeny, and functional potential including surface adhesion and iron acquisition.</title>
        <authorList>
            <person name="Lou Y.C."/>
        </authorList>
    </citation>
    <scope>NUCLEOTIDE SEQUENCE</scope>
    <source>
        <strain evidence="7">L2_039_000G1_dasL2_039_000G1_concoct_11</strain>
    </source>
</reference>
<dbReference type="InterPro" id="IPR006311">
    <property type="entry name" value="TAT_signal"/>
</dbReference>
<dbReference type="GO" id="GO:0033765">
    <property type="term" value="F:steroid dehydrogenase activity, acting on the CH-CH group of donors"/>
    <property type="evidence" value="ECO:0007669"/>
    <property type="project" value="UniProtKB-ARBA"/>
</dbReference>
<keyword evidence="3" id="KW-0274">FAD</keyword>
<dbReference type="PROSITE" id="PS51257">
    <property type="entry name" value="PROKAR_LIPOPROTEIN"/>
    <property type="match status" value="1"/>
</dbReference>
<evidence type="ECO:0000256" key="1">
    <source>
        <dbReference type="ARBA" id="ARBA00001974"/>
    </source>
</evidence>
<dbReference type="InterPro" id="IPR036188">
    <property type="entry name" value="FAD/NAD-bd_sf"/>
</dbReference>
<organism evidence="7 8">
    <name type="scientific">Slackia piriformis</name>
    <dbReference type="NCBI Taxonomy" id="626934"/>
    <lineage>
        <taxon>Bacteria</taxon>
        <taxon>Bacillati</taxon>
        <taxon>Actinomycetota</taxon>
        <taxon>Coriobacteriia</taxon>
        <taxon>Eggerthellales</taxon>
        <taxon>Eggerthellaceae</taxon>
        <taxon>Slackia</taxon>
    </lineage>
</organism>